<protein>
    <submittedName>
        <fullName evidence="1">Uncharacterized protein</fullName>
    </submittedName>
</protein>
<accession>A0A1B8NWC1</accession>
<reference evidence="1 2" key="1">
    <citation type="submission" date="2016-06" db="EMBL/GenBank/DDBJ databases">
        <title>Genome sequence of halotolerant plant growth promoting strain of Halomonas elongata HEK1 isolated from salterns of Rann of Kutch, Gujarat, India.</title>
        <authorList>
            <person name="Gaba S."/>
            <person name="Singh R.N."/>
            <person name="Abrol S."/>
            <person name="Kaushik R."/>
            <person name="Saxena A.K."/>
        </authorList>
    </citation>
    <scope>NUCLEOTIDE SEQUENCE [LARGE SCALE GENOMIC DNA]</scope>
    <source>
        <strain evidence="1 2">HEK1</strain>
    </source>
</reference>
<dbReference type="AlphaFoldDB" id="A0A1B8NWC1"/>
<evidence type="ECO:0000313" key="2">
    <source>
        <dbReference type="Proteomes" id="UP000092504"/>
    </source>
</evidence>
<evidence type="ECO:0000313" key="1">
    <source>
        <dbReference type="EMBL" id="OBX34304.1"/>
    </source>
</evidence>
<proteinExistence type="predicted"/>
<dbReference type="EMBL" id="MAJD01000002">
    <property type="protein sequence ID" value="OBX34304.1"/>
    <property type="molecule type" value="Genomic_DNA"/>
</dbReference>
<sequence>MALHTIPQPFQLIFTNLVILENHLIKSFKIVRSDLFEVTSRHGFIMKCVTNINPCANSRDRRLLNPPHNLRGGHNEKTWKNHTEVGALFRLTYTFESSI</sequence>
<gene>
    <name evidence="1" type="ORF">A8U91_03357</name>
</gene>
<dbReference type="Proteomes" id="UP000092504">
    <property type="component" value="Unassembled WGS sequence"/>
</dbReference>
<name>A0A1B8NWC1_HALEL</name>
<comment type="caution">
    <text evidence="1">The sequence shown here is derived from an EMBL/GenBank/DDBJ whole genome shotgun (WGS) entry which is preliminary data.</text>
</comment>
<organism evidence="1 2">
    <name type="scientific">Halomonas elongata</name>
    <dbReference type="NCBI Taxonomy" id="2746"/>
    <lineage>
        <taxon>Bacteria</taxon>
        <taxon>Pseudomonadati</taxon>
        <taxon>Pseudomonadota</taxon>
        <taxon>Gammaproteobacteria</taxon>
        <taxon>Oceanospirillales</taxon>
        <taxon>Halomonadaceae</taxon>
        <taxon>Halomonas</taxon>
    </lineage>
</organism>